<feature type="transmembrane region" description="Helical" evidence="6">
    <location>
        <begin position="38"/>
        <end position="58"/>
    </location>
</feature>
<dbReference type="AlphaFoldDB" id="A0A1G1XT32"/>
<evidence type="ECO:0000256" key="2">
    <source>
        <dbReference type="ARBA" id="ARBA00008333"/>
    </source>
</evidence>
<dbReference type="Pfam" id="PF03239">
    <property type="entry name" value="FTR1"/>
    <property type="match status" value="1"/>
</dbReference>
<keyword evidence="3 6" id="KW-0812">Transmembrane</keyword>
<name>A0A1G1XT32_9BACT</name>
<feature type="transmembrane region" description="Helical" evidence="6">
    <location>
        <begin position="147"/>
        <end position="165"/>
    </location>
</feature>
<accession>A0A1G1XT32</accession>
<dbReference type="EMBL" id="MHIC01000053">
    <property type="protein sequence ID" value="OGY43131.1"/>
    <property type="molecule type" value="Genomic_DNA"/>
</dbReference>
<evidence type="ECO:0000256" key="4">
    <source>
        <dbReference type="ARBA" id="ARBA00022989"/>
    </source>
</evidence>
<feature type="transmembrane region" description="Helical" evidence="6">
    <location>
        <begin position="111"/>
        <end position="135"/>
    </location>
</feature>
<evidence type="ECO:0008006" key="9">
    <source>
        <dbReference type="Google" id="ProtNLM"/>
    </source>
</evidence>
<comment type="similarity">
    <text evidence="2">Belongs to the oxidase-dependent Fe transporter (OFeT) (TC 9.A.10.1) family.</text>
</comment>
<reference evidence="7 8" key="1">
    <citation type="journal article" date="2016" name="Nat. Commun.">
        <title>Thousands of microbial genomes shed light on interconnected biogeochemical processes in an aquifer system.</title>
        <authorList>
            <person name="Anantharaman K."/>
            <person name="Brown C.T."/>
            <person name="Hug L.A."/>
            <person name="Sharon I."/>
            <person name="Castelle C.J."/>
            <person name="Probst A.J."/>
            <person name="Thomas B.C."/>
            <person name="Singh A."/>
            <person name="Wilkins M.J."/>
            <person name="Karaoz U."/>
            <person name="Brodie E.L."/>
            <person name="Williams K.H."/>
            <person name="Hubbard S.S."/>
            <person name="Banfield J.F."/>
        </authorList>
    </citation>
    <scope>NUCLEOTIDE SEQUENCE [LARGE SCALE GENOMIC DNA]</scope>
</reference>
<comment type="caution">
    <text evidence="7">The sequence shown here is derived from an EMBL/GenBank/DDBJ whole genome shotgun (WGS) entry which is preliminary data.</text>
</comment>
<dbReference type="PANTHER" id="PTHR31632:SF2">
    <property type="entry name" value="PLASMA MEMBRANE IRON PERMEASE"/>
    <property type="match status" value="1"/>
</dbReference>
<evidence type="ECO:0000313" key="8">
    <source>
        <dbReference type="Proteomes" id="UP000176241"/>
    </source>
</evidence>
<evidence type="ECO:0000313" key="7">
    <source>
        <dbReference type="EMBL" id="OGY43131.1"/>
    </source>
</evidence>
<dbReference type="STRING" id="1797533.A2731_03550"/>
<dbReference type="PANTHER" id="PTHR31632">
    <property type="entry name" value="IRON TRANSPORTER FTH1"/>
    <property type="match status" value="1"/>
</dbReference>
<comment type="subcellular location">
    <subcellularLocation>
        <location evidence="1">Membrane</location>
        <topology evidence="1">Multi-pass membrane protein</topology>
    </subcellularLocation>
</comment>
<sequence length="279" mass="30645">MIPSFIITFRETLEAALIVGVILSYLFKIRQIKYNNIVYVGIGSAIVASIIGAIIFNNLAGGFTGRAEEIFEGVTMLVGAVLLTTMIIWMMKQKQMMVKLEDKVATEIGEAHKFGIFSLVFIAVLREGVETVIFLEAANFVSSGNNLVGALAGIIAAIFVGYLMFVAARRINIKKFFNVTSILLILFAAGLIAHGIHEFEEAGVIPIVIDHVWDINPTLNPDGSYPFFHEKGYCGSILTGLFGYNGDPSLIEVFSYIVYIVIVLILWKNTKIALSPKKN</sequence>
<dbReference type="InterPro" id="IPR004923">
    <property type="entry name" value="FTR1/Fip1/EfeU"/>
</dbReference>
<evidence type="ECO:0000256" key="3">
    <source>
        <dbReference type="ARBA" id="ARBA00022692"/>
    </source>
</evidence>
<feature type="transmembrane region" description="Helical" evidence="6">
    <location>
        <begin position="70"/>
        <end position="90"/>
    </location>
</feature>
<protein>
    <recommendedName>
        <fullName evidence="9">High-affinity iron transporter</fullName>
    </recommendedName>
</protein>
<keyword evidence="5 6" id="KW-0472">Membrane</keyword>
<feature type="transmembrane region" description="Helical" evidence="6">
    <location>
        <begin position="177"/>
        <end position="196"/>
    </location>
</feature>
<gene>
    <name evidence="7" type="ORF">A2731_03550</name>
</gene>
<evidence type="ECO:0000256" key="5">
    <source>
        <dbReference type="ARBA" id="ARBA00023136"/>
    </source>
</evidence>
<dbReference type="GO" id="GO:0015093">
    <property type="term" value="F:ferrous iron transmembrane transporter activity"/>
    <property type="evidence" value="ECO:0007669"/>
    <property type="project" value="TreeGrafter"/>
</dbReference>
<organism evidence="7 8">
    <name type="scientific">Candidatus Buchananbacteria bacterium RIFCSPHIGHO2_01_FULL_39_8</name>
    <dbReference type="NCBI Taxonomy" id="1797533"/>
    <lineage>
        <taxon>Bacteria</taxon>
        <taxon>Candidatus Buchananiibacteriota</taxon>
    </lineage>
</organism>
<keyword evidence="4 6" id="KW-1133">Transmembrane helix</keyword>
<proteinExistence type="inferred from homology"/>
<evidence type="ECO:0000256" key="1">
    <source>
        <dbReference type="ARBA" id="ARBA00004141"/>
    </source>
</evidence>
<dbReference type="Proteomes" id="UP000176241">
    <property type="component" value="Unassembled WGS sequence"/>
</dbReference>
<evidence type="ECO:0000256" key="6">
    <source>
        <dbReference type="SAM" id="Phobius"/>
    </source>
</evidence>
<dbReference type="GO" id="GO:0033573">
    <property type="term" value="C:high-affinity iron permease complex"/>
    <property type="evidence" value="ECO:0007669"/>
    <property type="project" value="InterPro"/>
</dbReference>
<feature type="transmembrane region" description="Helical" evidence="6">
    <location>
        <begin position="6"/>
        <end position="26"/>
    </location>
</feature>
<feature type="transmembrane region" description="Helical" evidence="6">
    <location>
        <begin position="249"/>
        <end position="267"/>
    </location>
</feature>